<feature type="domain" description="RH1" evidence="17">
    <location>
        <begin position="10"/>
        <end position="97"/>
    </location>
</feature>
<keyword evidence="20" id="KW-1185">Reference proteome</keyword>
<dbReference type="PANTHER" id="PTHR21502:SF6">
    <property type="entry name" value="RILP-LIKE PROTEIN 1"/>
    <property type="match status" value="1"/>
</dbReference>
<dbReference type="FunFam" id="1.20.58.1770:FF:000002">
    <property type="entry name" value="RILP-like protein 1 isoform X1"/>
    <property type="match status" value="1"/>
</dbReference>
<dbReference type="GO" id="GO:0031267">
    <property type="term" value="F:small GTPase binding"/>
    <property type="evidence" value="ECO:0007669"/>
    <property type="project" value="TreeGrafter"/>
</dbReference>
<keyword evidence="6" id="KW-0653">Protein transport</keyword>
<keyword evidence="4" id="KW-0813">Transport</keyword>
<evidence type="ECO:0000256" key="10">
    <source>
        <dbReference type="ARBA" id="ARBA00023273"/>
    </source>
</evidence>
<evidence type="ECO:0000256" key="1">
    <source>
        <dbReference type="ARBA" id="ARBA00004138"/>
    </source>
</evidence>
<evidence type="ECO:0000313" key="19">
    <source>
        <dbReference type="Ensembl" id="ENSMFAP00000029132.1"/>
    </source>
</evidence>
<name>A0A2K5VWI5_MACFA</name>
<keyword evidence="7 15" id="KW-0175">Coiled coil</keyword>
<dbReference type="PANTHER" id="PTHR21502">
    <property type="entry name" value="ZINC FINGER PROTEIN DZIP1"/>
    <property type="match status" value="1"/>
</dbReference>
<dbReference type="Gene3D" id="6.10.230.10">
    <property type="match status" value="1"/>
</dbReference>
<dbReference type="OMA" id="SFGQWAD"/>
<feature type="compositionally biased region" description="Acidic residues" evidence="16">
    <location>
        <begin position="262"/>
        <end position="276"/>
    </location>
</feature>
<dbReference type="SUPFAM" id="SSF161256">
    <property type="entry name" value="RILP dimerisation region"/>
    <property type="match status" value="1"/>
</dbReference>
<dbReference type="RefSeq" id="XP_005572616.1">
    <property type="nucleotide sequence ID" value="XM_005572559.5"/>
</dbReference>
<evidence type="ECO:0000256" key="16">
    <source>
        <dbReference type="SAM" id="MobiDB-lite"/>
    </source>
</evidence>
<dbReference type="PROSITE" id="PS51777">
    <property type="entry name" value="RH2"/>
    <property type="match status" value="1"/>
</dbReference>
<evidence type="ECO:0000256" key="6">
    <source>
        <dbReference type="ARBA" id="ARBA00022927"/>
    </source>
</evidence>
<dbReference type="GO" id="GO:0036064">
    <property type="term" value="C:ciliary basal body"/>
    <property type="evidence" value="ECO:0007669"/>
    <property type="project" value="Ensembl"/>
</dbReference>
<evidence type="ECO:0000259" key="17">
    <source>
        <dbReference type="PROSITE" id="PS51776"/>
    </source>
</evidence>
<dbReference type="GO" id="GO:0060271">
    <property type="term" value="P:cilium assembly"/>
    <property type="evidence" value="ECO:0007669"/>
    <property type="project" value="TreeGrafter"/>
</dbReference>
<dbReference type="Bgee" id="ENSMFAG00000041844">
    <property type="expression patterns" value="Expressed in skeletal muscle tissue and 13 other cell types or tissues"/>
</dbReference>
<comment type="subcellular location">
    <subcellularLocation>
        <location evidence="1">Cell projection</location>
        <location evidence="1">Cilium</location>
    </subcellularLocation>
    <subcellularLocation>
        <location evidence="2">Cytoplasm</location>
        <location evidence="2">Cytoskeleton</location>
        <location evidence="2">Microtubule organizing center</location>
        <location evidence="2">Centrosome</location>
    </subcellularLocation>
    <subcellularLocation>
        <location evidence="3">Cytoplasm</location>
        <location evidence="3">Cytosol</location>
    </subcellularLocation>
</comment>
<dbReference type="GO" id="GO:1903445">
    <property type="term" value="P:protein transport from ciliary membrane to plasma membrane"/>
    <property type="evidence" value="ECO:0007669"/>
    <property type="project" value="Ensembl"/>
</dbReference>
<evidence type="ECO:0000256" key="2">
    <source>
        <dbReference type="ARBA" id="ARBA00004300"/>
    </source>
</evidence>
<feature type="region of interest" description="Disordered" evidence="16">
    <location>
        <begin position="254"/>
        <end position="276"/>
    </location>
</feature>
<evidence type="ECO:0000256" key="8">
    <source>
        <dbReference type="ARBA" id="ARBA00023069"/>
    </source>
</evidence>
<dbReference type="CDD" id="cd14445">
    <property type="entry name" value="RILP-like"/>
    <property type="match status" value="1"/>
</dbReference>
<dbReference type="InterPro" id="IPR051241">
    <property type="entry name" value="DZIP_RILPL"/>
</dbReference>
<dbReference type="GO" id="GO:0005829">
    <property type="term" value="C:cytosol"/>
    <property type="evidence" value="ECO:0007669"/>
    <property type="project" value="UniProtKB-SubCell"/>
</dbReference>
<dbReference type="GO" id="GO:0051959">
    <property type="term" value="F:dynein light intermediate chain binding"/>
    <property type="evidence" value="ECO:0007669"/>
    <property type="project" value="TreeGrafter"/>
</dbReference>
<reference evidence="19" key="2">
    <citation type="submission" date="2025-08" db="UniProtKB">
        <authorList>
            <consortium name="Ensembl"/>
        </authorList>
    </citation>
    <scope>IDENTIFICATION</scope>
</reference>
<gene>
    <name evidence="19" type="primary">RILPL1</name>
</gene>
<evidence type="ECO:0000256" key="4">
    <source>
        <dbReference type="ARBA" id="ARBA00022448"/>
    </source>
</evidence>
<keyword evidence="9" id="KW-0206">Cytoskeleton</keyword>
<dbReference type="GO" id="GO:0005813">
    <property type="term" value="C:centrosome"/>
    <property type="evidence" value="ECO:0007669"/>
    <property type="project" value="UniProtKB-SubCell"/>
</dbReference>
<evidence type="ECO:0000256" key="12">
    <source>
        <dbReference type="ARBA" id="ARBA00040816"/>
    </source>
</evidence>
<feature type="domain" description="RH2" evidence="18">
    <location>
        <begin position="291"/>
        <end position="356"/>
    </location>
</feature>
<keyword evidence="5" id="KW-0963">Cytoplasm</keyword>
<dbReference type="InterPro" id="IPR021563">
    <property type="entry name" value="RILP_dimer"/>
</dbReference>
<evidence type="ECO:0000256" key="3">
    <source>
        <dbReference type="ARBA" id="ARBA00004514"/>
    </source>
</evidence>
<organism evidence="19 20">
    <name type="scientific">Macaca fascicularis</name>
    <name type="common">Crab-eating macaque</name>
    <name type="synonym">Cynomolgus monkey</name>
    <dbReference type="NCBI Taxonomy" id="9541"/>
    <lineage>
        <taxon>Eukaryota</taxon>
        <taxon>Metazoa</taxon>
        <taxon>Chordata</taxon>
        <taxon>Craniata</taxon>
        <taxon>Vertebrata</taxon>
        <taxon>Euteleostomi</taxon>
        <taxon>Mammalia</taxon>
        <taxon>Eutheria</taxon>
        <taxon>Euarchontoglires</taxon>
        <taxon>Primates</taxon>
        <taxon>Haplorrhini</taxon>
        <taxon>Catarrhini</taxon>
        <taxon>Cercopithecidae</taxon>
        <taxon>Cercopithecinae</taxon>
        <taxon>Macaca</taxon>
    </lineage>
</organism>
<keyword evidence="10" id="KW-0966">Cell projection</keyword>
<reference evidence="19 20" key="1">
    <citation type="submission" date="2013-03" db="EMBL/GenBank/DDBJ databases">
        <authorList>
            <person name="Warren W."/>
            <person name="Wilson R.K."/>
        </authorList>
    </citation>
    <scope>NUCLEOTIDE SEQUENCE</scope>
</reference>
<evidence type="ECO:0000256" key="15">
    <source>
        <dbReference type="SAM" id="Coils"/>
    </source>
</evidence>
<dbReference type="Pfam" id="PF11461">
    <property type="entry name" value="RILP"/>
    <property type="match status" value="1"/>
</dbReference>
<dbReference type="GO" id="GO:0003382">
    <property type="term" value="P:epithelial cell morphogenesis"/>
    <property type="evidence" value="ECO:0007669"/>
    <property type="project" value="Ensembl"/>
</dbReference>
<evidence type="ECO:0000256" key="11">
    <source>
        <dbReference type="ARBA" id="ARBA00038318"/>
    </source>
</evidence>
<dbReference type="GeneTree" id="ENSGT00940000157897"/>
<evidence type="ECO:0000259" key="18">
    <source>
        <dbReference type="PROSITE" id="PS51777"/>
    </source>
</evidence>
<dbReference type="Pfam" id="PF09744">
    <property type="entry name" value="RH1"/>
    <property type="match status" value="1"/>
</dbReference>
<evidence type="ECO:0000256" key="9">
    <source>
        <dbReference type="ARBA" id="ARBA00023212"/>
    </source>
</evidence>
<dbReference type="PROSITE" id="PS51776">
    <property type="entry name" value="RH1"/>
    <property type="match status" value="1"/>
</dbReference>
<dbReference type="InterPro" id="IPR034743">
    <property type="entry name" value="RH1"/>
</dbReference>
<feature type="coiled-coil region" evidence="15">
    <location>
        <begin position="77"/>
        <end position="253"/>
    </location>
</feature>
<keyword evidence="8" id="KW-0969">Cilium</keyword>
<dbReference type="Gene3D" id="1.20.58.1770">
    <property type="match status" value="1"/>
</dbReference>
<dbReference type="GeneID" id="102128817"/>
<evidence type="ECO:0000256" key="13">
    <source>
        <dbReference type="ARBA" id="ARBA00042424"/>
    </source>
</evidence>
<proteinExistence type="inferred from homology"/>
<evidence type="ECO:0000256" key="5">
    <source>
        <dbReference type="ARBA" id="ARBA00022490"/>
    </source>
</evidence>
<dbReference type="InterPro" id="IPR034744">
    <property type="entry name" value="RH2"/>
</dbReference>
<protein>
    <recommendedName>
        <fullName evidence="12">RILP-like protein 1</fullName>
    </recommendedName>
    <alternativeName>
        <fullName evidence="13">Rab-interacting lysosomal-like protein 1</fullName>
    </alternativeName>
</protein>
<evidence type="ECO:0000256" key="14">
    <source>
        <dbReference type="ARBA" id="ARBA00065535"/>
    </source>
</evidence>
<sequence>MEEERGSALAAESALEKNVAELTVMDVYDIASLVGHEFERVIDQHGCEAIARLMPKVVRVLEILEVLVSRHHVAPELDELRLELDRLRLERMDRIEKERKHQKELELVEDVWRGEAQDLLSQIAQLQEENKQLMTNLSHKDVSFSEEEFQKHEGMSERERQVMKKLKEVVDKQRDEIRAKDRELGLKNEDVEALQQQQTRLMKINHDLRHRVTVVEAQGKALIEQKVELEADLQTKEQEMGSLRAELGKLRERLQGEHSQNGEEEPETEPVGEESISDAEKVALELKDPNRPRFTLQELRDVLHERNELKSKLFLLQEELAYYKSEEMEEENRIPQPPPIAHPRTSPQPESGIKRLFSFFSRDKKRLANTQRNVHIQESFGQWANTHRDDGYTEQGQEALQHL</sequence>
<feature type="region of interest" description="Disordered" evidence="16">
    <location>
        <begin position="327"/>
        <end position="351"/>
    </location>
</feature>
<dbReference type="GO" id="GO:0005886">
    <property type="term" value="C:plasma membrane"/>
    <property type="evidence" value="ECO:0007669"/>
    <property type="project" value="Ensembl"/>
</dbReference>
<dbReference type="Ensembl" id="ENSMFAT00000003325.2">
    <property type="protein sequence ID" value="ENSMFAP00000029132.1"/>
    <property type="gene ID" value="ENSMFAG00000041844.2"/>
</dbReference>
<evidence type="ECO:0000313" key="20">
    <source>
        <dbReference type="Proteomes" id="UP000233100"/>
    </source>
</evidence>
<comment type="similarity">
    <text evidence="11">Belongs to the RILPL family.</text>
</comment>
<dbReference type="VEuPathDB" id="HostDB:ENSMFAG00000041844"/>
<dbReference type="Proteomes" id="UP000233100">
    <property type="component" value="Chromosome 11"/>
</dbReference>
<dbReference type="SMR" id="A0A2K5VWI5"/>
<dbReference type="AlphaFoldDB" id="A0A2K5VWI5"/>
<evidence type="ECO:0000256" key="7">
    <source>
        <dbReference type="ARBA" id="ARBA00023054"/>
    </source>
</evidence>
<accession>A0A2K5VWI5</accession>
<comment type="subunit">
    <text evidence="14">Interacts (when S-nitrosylated) with GAPDH. Interacts with RAB8A; interaction is dependent on the phosphorylation of 'Thr-72' of RAB8A. Interacts with RAB10 and RAB12; the interaction is dependent on the phosphorylation of 'Thr-73' of RAB10, and 'Ser-105' of RAB12.</text>
</comment>
<dbReference type="GO" id="GO:0046983">
    <property type="term" value="F:protein dimerization activity"/>
    <property type="evidence" value="ECO:0007669"/>
    <property type="project" value="InterPro"/>
</dbReference>
<dbReference type="GO" id="GO:0005654">
    <property type="term" value="C:nucleoplasm"/>
    <property type="evidence" value="ECO:0007669"/>
    <property type="project" value="Ensembl"/>
</dbReference>
<dbReference type="CTD" id="353116"/>
<reference evidence="19" key="3">
    <citation type="submission" date="2025-09" db="UniProtKB">
        <authorList>
            <consortium name="Ensembl"/>
        </authorList>
    </citation>
    <scope>IDENTIFICATION</scope>
</reference>